<proteinExistence type="predicted"/>
<feature type="transmembrane region" description="Helical" evidence="1">
    <location>
        <begin position="50"/>
        <end position="72"/>
    </location>
</feature>
<organism evidence="3 4">
    <name type="scientific">Longibacter salinarum</name>
    <dbReference type="NCBI Taxonomy" id="1850348"/>
    <lineage>
        <taxon>Bacteria</taxon>
        <taxon>Pseudomonadati</taxon>
        <taxon>Rhodothermota</taxon>
        <taxon>Rhodothermia</taxon>
        <taxon>Rhodothermales</taxon>
        <taxon>Salisaetaceae</taxon>
        <taxon>Longibacter</taxon>
    </lineage>
</organism>
<keyword evidence="1" id="KW-1133">Transmembrane helix</keyword>
<dbReference type="OrthoDB" id="845740at2"/>
<dbReference type="PANTHER" id="PTHR33608:SF3">
    <property type="entry name" value="SLR2013 PROTEIN"/>
    <property type="match status" value="1"/>
</dbReference>
<dbReference type="AlphaFoldDB" id="A0A2A8D1X9"/>
<dbReference type="RefSeq" id="WP_098073782.1">
    <property type="nucleotide sequence ID" value="NZ_PDEQ01000001.1"/>
</dbReference>
<evidence type="ECO:0000256" key="1">
    <source>
        <dbReference type="SAM" id="Phobius"/>
    </source>
</evidence>
<accession>A0A2A8D1X9</accession>
<dbReference type="EMBL" id="PDEQ01000001">
    <property type="protein sequence ID" value="PEN14884.1"/>
    <property type="molecule type" value="Genomic_DNA"/>
</dbReference>
<protein>
    <submittedName>
        <fullName evidence="3">DUF58 domain-containing protein</fullName>
    </submittedName>
</protein>
<gene>
    <name evidence="3" type="ORF">CRI94_00900</name>
</gene>
<dbReference type="Pfam" id="PF01882">
    <property type="entry name" value="DUF58"/>
    <property type="match status" value="1"/>
</dbReference>
<feature type="domain" description="DUF58" evidence="2">
    <location>
        <begin position="214"/>
        <end position="405"/>
    </location>
</feature>
<evidence type="ECO:0000313" key="3">
    <source>
        <dbReference type="EMBL" id="PEN14884.1"/>
    </source>
</evidence>
<keyword evidence="1" id="KW-0812">Transmembrane</keyword>
<dbReference type="Proteomes" id="UP000220102">
    <property type="component" value="Unassembled WGS sequence"/>
</dbReference>
<name>A0A2A8D1X9_9BACT</name>
<dbReference type="PANTHER" id="PTHR33608">
    <property type="entry name" value="BLL2464 PROTEIN"/>
    <property type="match status" value="1"/>
</dbReference>
<evidence type="ECO:0000259" key="2">
    <source>
        <dbReference type="Pfam" id="PF01882"/>
    </source>
</evidence>
<feature type="transmembrane region" description="Helical" evidence="1">
    <location>
        <begin position="24"/>
        <end position="44"/>
    </location>
</feature>
<comment type="caution">
    <text evidence="3">The sequence shown here is derived from an EMBL/GenBank/DDBJ whole genome shotgun (WGS) entry which is preliminary data.</text>
</comment>
<sequence length="453" mass="51137">MSLLPRVWSSALNVLRSFYVTRRFYLLLVGVAGLYFLAFFVPAIRSFTDPVLVVAVAVVVGDVALIYGTGTVSAERTVARRLSNGDQNPIAAQVRSTYPFLAKLTVVDELPAQLQVRDMSIRVSVPPGGSRTVRYSVRPTERGEYDFGVVNVLATSPLGLVERRFRCAEEATVPVYPSYIQMHKYSLLAASNRLTEIGVKKVRQLGHTMEFDHIREYVTGDDYRTINWKASARRGDLMVNQYREERSQPVYSLINAGRVMRMPFDGMTLLDYSINAALVLSNIAIMKQDRAGIIGFSDTIGPVVPASRRNAQMQQIQEGLYHLDTNYQEPDYERLAAYVRGNVRGRALLLLFTNFMAKTSLERQLPYLQALAKSHTVVVIFFENTELDTFLASNAETMEEVYVHTIAEKFANEHSEIIRELEQRGIYAVHTRPENLSTETINKYLELKARGVV</sequence>
<dbReference type="InterPro" id="IPR002881">
    <property type="entry name" value="DUF58"/>
</dbReference>
<reference evidence="3 4" key="1">
    <citation type="submission" date="2017-10" db="EMBL/GenBank/DDBJ databases">
        <title>Draft genome of Longibacter Salinarum.</title>
        <authorList>
            <person name="Goh K.M."/>
            <person name="Shamsir M.S."/>
            <person name="Lim S.W."/>
        </authorList>
    </citation>
    <scope>NUCLEOTIDE SEQUENCE [LARGE SCALE GENOMIC DNA]</scope>
    <source>
        <strain evidence="3 4">KCTC 52045</strain>
    </source>
</reference>
<evidence type="ECO:0000313" key="4">
    <source>
        <dbReference type="Proteomes" id="UP000220102"/>
    </source>
</evidence>
<keyword evidence="4" id="KW-1185">Reference proteome</keyword>
<keyword evidence="1" id="KW-0472">Membrane</keyword>